<feature type="chain" id="PRO_5039894849" description="Secreted protein" evidence="1">
    <location>
        <begin position="22"/>
        <end position="62"/>
    </location>
</feature>
<reference evidence="2" key="1">
    <citation type="journal article" date="2017" name="Nature">
        <title>The sunflower genome provides insights into oil metabolism, flowering and Asterid evolution.</title>
        <authorList>
            <person name="Badouin H."/>
            <person name="Gouzy J."/>
            <person name="Grassa C.J."/>
            <person name="Murat F."/>
            <person name="Staton S.E."/>
            <person name="Cottret L."/>
            <person name="Lelandais-Briere C."/>
            <person name="Owens G.L."/>
            <person name="Carrere S."/>
            <person name="Mayjonade B."/>
            <person name="Legrand L."/>
            <person name="Gill N."/>
            <person name="Kane N.C."/>
            <person name="Bowers J.E."/>
            <person name="Hubner S."/>
            <person name="Bellec A."/>
            <person name="Berard A."/>
            <person name="Berges H."/>
            <person name="Blanchet N."/>
            <person name="Boniface M.C."/>
            <person name="Brunel D."/>
            <person name="Catrice O."/>
            <person name="Chaidir N."/>
            <person name="Claudel C."/>
            <person name="Donnadieu C."/>
            <person name="Faraut T."/>
            <person name="Fievet G."/>
            <person name="Helmstetter N."/>
            <person name="King M."/>
            <person name="Knapp S.J."/>
            <person name="Lai Z."/>
            <person name="Le Paslier M.C."/>
            <person name="Lippi Y."/>
            <person name="Lorenzon L."/>
            <person name="Mandel J.R."/>
            <person name="Marage G."/>
            <person name="Marchand G."/>
            <person name="Marquand E."/>
            <person name="Bret-Mestries E."/>
            <person name="Morien E."/>
            <person name="Nambeesan S."/>
            <person name="Nguyen T."/>
            <person name="Pegot-Espagnet P."/>
            <person name="Pouilly N."/>
            <person name="Raftis F."/>
            <person name="Sallet E."/>
            <person name="Schiex T."/>
            <person name="Thomas J."/>
            <person name="Vandecasteele C."/>
            <person name="Vares D."/>
            <person name="Vear F."/>
            <person name="Vautrin S."/>
            <person name="Crespi M."/>
            <person name="Mangin B."/>
            <person name="Burke J.M."/>
            <person name="Salse J."/>
            <person name="Munos S."/>
            <person name="Vincourt P."/>
            <person name="Rieseberg L.H."/>
            <person name="Langlade N.B."/>
        </authorList>
    </citation>
    <scope>NUCLEOTIDE SEQUENCE</scope>
    <source>
        <tissue evidence="2">Leaves</tissue>
    </source>
</reference>
<accession>A0A9K3EAX7</accession>
<dbReference type="EMBL" id="MNCJ02000329">
    <property type="protein sequence ID" value="KAF5769493.1"/>
    <property type="molecule type" value="Genomic_DNA"/>
</dbReference>
<sequence length="62" mass="6963">MFLNWLLRTFMPFCGPNSSACLPDLLSFFISAAGSAFPDTVTFPCSRSMLVLYTPVQIFTKY</sequence>
<feature type="signal peptide" evidence="1">
    <location>
        <begin position="1"/>
        <end position="21"/>
    </location>
</feature>
<comment type="caution">
    <text evidence="2">The sequence shown here is derived from an EMBL/GenBank/DDBJ whole genome shotgun (WGS) entry which is preliminary data.</text>
</comment>
<evidence type="ECO:0008006" key="4">
    <source>
        <dbReference type="Google" id="ProtNLM"/>
    </source>
</evidence>
<evidence type="ECO:0000313" key="2">
    <source>
        <dbReference type="EMBL" id="KAF5769493.1"/>
    </source>
</evidence>
<evidence type="ECO:0000256" key="1">
    <source>
        <dbReference type="SAM" id="SignalP"/>
    </source>
</evidence>
<reference evidence="2" key="2">
    <citation type="submission" date="2020-06" db="EMBL/GenBank/DDBJ databases">
        <title>Helianthus annuus Genome sequencing and assembly Release 2.</title>
        <authorList>
            <person name="Gouzy J."/>
            <person name="Langlade N."/>
            <person name="Munos S."/>
        </authorList>
    </citation>
    <scope>NUCLEOTIDE SEQUENCE</scope>
    <source>
        <tissue evidence="2">Leaves</tissue>
    </source>
</reference>
<proteinExistence type="predicted"/>
<keyword evidence="3" id="KW-1185">Reference proteome</keyword>
<protein>
    <recommendedName>
        <fullName evidence="4">Secreted protein</fullName>
    </recommendedName>
</protein>
<evidence type="ECO:0000313" key="3">
    <source>
        <dbReference type="Proteomes" id="UP000215914"/>
    </source>
</evidence>
<dbReference type="Gramene" id="mRNA:HanXRQr2_Chr14g0648941">
    <property type="protein sequence ID" value="CDS:HanXRQr2_Chr14g0648941.1"/>
    <property type="gene ID" value="HanXRQr2_Chr14g0648941"/>
</dbReference>
<dbReference type="AlphaFoldDB" id="A0A9K3EAX7"/>
<keyword evidence="1" id="KW-0732">Signal</keyword>
<gene>
    <name evidence="2" type="ORF">HanXRQr2_Chr14g0648941</name>
</gene>
<organism evidence="2 3">
    <name type="scientific">Helianthus annuus</name>
    <name type="common">Common sunflower</name>
    <dbReference type="NCBI Taxonomy" id="4232"/>
    <lineage>
        <taxon>Eukaryota</taxon>
        <taxon>Viridiplantae</taxon>
        <taxon>Streptophyta</taxon>
        <taxon>Embryophyta</taxon>
        <taxon>Tracheophyta</taxon>
        <taxon>Spermatophyta</taxon>
        <taxon>Magnoliopsida</taxon>
        <taxon>eudicotyledons</taxon>
        <taxon>Gunneridae</taxon>
        <taxon>Pentapetalae</taxon>
        <taxon>asterids</taxon>
        <taxon>campanulids</taxon>
        <taxon>Asterales</taxon>
        <taxon>Asteraceae</taxon>
        <taxon>Asteroideae</taxon>
        <taxon>Heliantheae alliance</taxon>
        <taxon>Heliantheae</taxon>
        <taxon>Helianthus</taxon>
    </lineage>
</organism>
<dbReference type="Proteomes" id="UP000215914">
    <property type="component" value="Unassembled WGS sequence"/>
</dbReference>
<name>A0A9K3EAX7_HELAN</name>